<dbReference type="AlphaFoldDB" id="A0A9X7AYU7"/>
<evidence type="ECO:0008006" key="3">
    <source>
        <dbReference type="Google" id="ProtNLM"/>
    </source>
</evidence>
<comment type="caution">
    <text evidence="1">The sequence shown here is derived from an EMBL/GenBank/DDBJ whole genome shotgun (WGS) entry which is preliminary data.</text>
</comment>
<accession>A0A9X7AYU7</accession>
<sequence>MKVFKILTQAVTHLNGTINTSSTVSCSNSKYSATVILSMIIGGVTTIPASSFINDAGSTITTLPSIPSNGYATVYMNGTPLLNYQYTLSTNQLVINSALVVGAVVRIQFVTITVGSNTTNNLTADTTMES</sequence>
<name>A0A9X7AYU7_BACTU</name>
<gene>
    <name evidence="1" type="ORF">COK81_17280</name>
</gene>
<dbReference type="PROSITE" id="PS51257">
    <property type="entry name" value="PROKAR_LIPOPROTEIN"/>
    <property type="match status" value="1"/>
</dbReference>
<dbReference type="EMBL" id="NVCU01000145">
    <property type="protein sequence ID" value="PFT89357.1"/>
    <property type="molecule type" value="Genomic_DNA"/>
</dbReference>
<dbReference type="RefSeq" id="WP_098679217.1">
    <property type="nucleotide sequence ID" value="NZ_NVCU01000145.1"/>
</dbReference>
<dbReference type="Proteomes" id="UP000225910">
    <property type="component" value="Unassembled WGS sequence"/>
</dbReference>
<evidence type="ECO:0000313" key="1">
    <source>
        <dbReference type="EMBL" id="PFT89357.1"/>
    </source>
</evidence>
<proteinExistence type="predicted"/>
<reference evidence="1 2" key="1">
    <citation type="submission" date="2017-09" db="EMBL/GenBank/DDBJ databases">
        <title>Large-scale bioinformatics analysis of Bacillus genomes uncovers conserved roles of natural products in bacterial physiology.</title>
        <authorList>
            <consortium name="Agbiome Team Llc"/>
            <person name="Bleich R.M."/>
            <person name="Grubbs K.J."/>
            <person name="Santa Maria K.C."/>
            <person name="Allen S.E."/>
            <person name="Farag S."/>
            <person name="Shank E.A."/>
            <person name="Bowers A."/>
        </authorList>
    </citation>
    <scope>NUCLEOTIDE SEQUENCE [LARGE SCALE GENOMIC DNA]</scope>
    <source>
        <strain evidence="1 2">AFS064137</strain>
    </source>
</reference>
<protein>
    <recommendedName>
        <fullName evidence="3">DUF4183 domain-containing protein</fullName>
    </recommendedName>
</protein>
<organism evidence="1 2">
    <name type="scientific">Bacillus thuringiensis</name>
    <dbReference type="NCBI Taxonomy" id="1428"/>
    <lineage>
        <taxon>Bacteria</taxon>
        <taxon>Bacillati</taxon>
        <taxon>Bacillota</taxon>
        <taxon>Bacilli</taxon>
        <taxon>Bacillales</taxon>
        <taxon>Bacillaceae</taxon>
        <taxon>Bacillus</taxon>
        <taxon>Bacillus cereus group</taxon>
    </lineage>
</organism>
<evidence type="ECO:0000313" key="2">
    <source>
        <dbReference type="Proteomes" id="UP000225910"/>
    </source>
</evidence>